<dbReference type="InterPro" id="IPR025302">
    <property type="entry name" value="DrrA1/2-like_C"/>
</dbReference>
<gene>
    <name evidence="6" type="ORF">LKD48_07505</name>
</gene>
<evidence type="ECO:0000313" key="7">
    <source>
        <dbReference type="Proteomes" id="UP001198200"/>
    </source>
</evidence>
<dbReference type="AlphaFoldDB" id="A0AAE3E545"/>
<dbReference type="PANTHER" id="PTHR42939">
    <property type="entry name" value="ABC TRANSPORTER ATP-BINDING PROTEIN ALBC-RELATED"/>
    <property type="match status" value="1"/>
</dbReference>
<dbReference type="InterPro" id="IPR003439">
    <property type="entry name" value="ABC_transporter-like_ATP-bd"/>
</dbReference>
<dbReference type="Pfam" id="PF13732">
    <property type="entry name" value="DrrA1-3_C"/>
    <property type="match status" value="1"/>
</dbReference>
<evidence type="ECO:0000256" key="3">
    <source>
        <dbReference type="ARBA" id="ARBA00022840"/>
    </source>
</evidence>
<dbReference type="InterPro" id="IPR003593">
    <property type="entry name" value="AAA+_ATPase"/>
</dbReference>
<dbReference type="PANTHER" id="PTHR42939:SF1">
    <property type="entry name" value="ABC TRANSPORTER ATP-BINDING PROTEIN ALBC-RELATED"/>
    <property type="match status" value="1"/>
</dbReference>
<dbReference type="EMBL" id="JAJEQN010000015">
    <property type="protein sequence ID" value="MCC2221481.1"/>
    <property type="molecule type" value="Genomic_DNA"/>
</dbReference>
<accession>A0AAE3E545</accession>
<keyword evidence="7" id="KW-1185">Reference proteome</keyword>
<dbReference type="InterPro" id="IPR027417">
    <property type="entry name" value="P-loop_NTPase"/>
</dbReference>
<dbReference type="InterPro" id="IPR051782">
    <property type="entry name" value="ABC_Transporter_VariousFunc"/>
</dbReference>
<evidence type="ECO:0000313" key="6">
    <source>
        <dbReference type="EMBL" id="MCC2221481.1"/>
    </source>
</evidence>
<dbReference type="SMART" id="SM00382">
    <property type="entry name" value="AAA"/>
    <property type="match status" value="1"/>
</dbReference>
<dbReference type="Proteomes" id="UP001198200">
    <property type="component" value="Unassembled WGS sequence"/>
</dbReference>
<reference evidence="6 7" key="1">
    <citation type="submission" date="2021-10" db="EMBL/GenBank/DDBJ databases">
        <title>Anaerobic single-cell dispensing facilitates the cultivation of human gut bacteria.</title>
        <authorList>
            <person name="Afrizal A."/>
        </authorList>
    </citation>
    <scope>NUCLEOTIDE SEQUENCE [LARGE SCALE GENOMIC DNA]</scope>
    <source>
        <strain evidence="6 7">CLA-AA-H224</strain>
    </source>
</reference>
<comment type="caution">
    <text evidence="6">The sequence shown here is derived from an EMBL/GenBank/DDBJ whole genome shotgun (WGS) entry which is preliminary data.</text>
</comment>
<dbReference type="Gene3D" id="3.40.50.300">
    <property type="entry name" value="P-loop containing nucleotide triphosphate hydrolases"/>
    <property type="match status" value="1"/>
</dbReference>
<organism evidence="6 7">
    <name type="scientific">Anthropogastromicrobium aceti</name>
    <dbReference type="NCBI Taxonomy" id="2981768"/>
    <lineage>
        <taxon>Bacteria</taxon>
        <taxon>Bacillati</taxon>
        <taxon>Bacillota</taxon>
        <taxon>Clostridia</taxon>
        <taxon>Lachnospirales</taxon>
        <taxon>Lachnospiraceae</taxon>
        <taxon>Anthropogastromicrobium</taxon>
    </lineage>
</organism>
<evidence type="ECO:0000256" key="4">
    <source>
        <dbReference type="SAM" id="MobiDB-lite"/>
    </source>
</evidence>
<keyword evidence="2" id="KW-0547">Nucleotide-binding</keyword>
<evidence type="ECO:0000256" key="2">
    <source>
        <dbReference type="ARBA" id="ARBA00022741"/>
    </source>
</evidence>
<dbReference type="GO" id="GO:0005524">
    <property type="term" value="F:ATP binding"/>
    <property type="evidence" value="ECO:0007669"/>
    <property type="project" value="UniProtKB-KW"/>
</dbReference>
<evidence type="ECO:0000256" key="1">
    <source>
        <dbReference type="ARBA" id="ARBA00022448"/>
    </source>
</evidence>
<evidence type="ECO:0000259" key="5">
    <source>
        <dbReference type="PROSITE" id="PS50893"/>
    </source>
</evidence>
<protein>
    <submittedName>
        <fullName evidence="6">ATP-binding cassette domain-containing protein</fullName>
    </submittedName>
</protein>
<dbReference type="Pfam" id="PF00005">
    <property type="entry name" value="ABC_tran"/>
    <property type="match status" value="1"/>
</dbReference>
<dbReference type="SUPFAM" id="SSF52540">
    <property type="entry name" value="P-loop containing nucleoside triphosphate hydrolases"/>
    <property type="match status" value="1"/>
</dbReference>
<feature type="region of interest" description="Disordered" evidence="4">
    <location>
        <begin position="139"/>
        <end position="167"/>
    </location>
</feature>
<dbReference type="RefSeq" id="WP_308731621.1">
    <property type="nucleotide sequence ID" value="NZ_JAJEQN010000015.1"/>
</dbReference>
<feature type="domain" description="ABC transporter" evidence="5">
    <location>
        <begin position="3"/>
        <end position="267"/>
    </location>
</feature>
<keyword evidence="3 6" id="KW-0067">ATP-binding</keyword>
<name>A0AAE3E545_9FIRM</name>
<dbReference type="InterPro" id="IPR017871">
    <property type="entry name" value="ABC_transporter-like_CS"/>
</dbReference>
<sequence>MSLVVQDLSKKYGTRTVVDHLSFEMNRPGVYALLGTNGAGKTTSIRMMLGMLSRDSGTVTWNGKPLDINNCNVGYLAEERGLYPKYTIMDQLMYFAALRGVSASEAKKRIHYWAERFDIIEYLYPQEYADIQAKKARMNEEASPKKKGLFGSSNQRKKRIAPKTADQLSKGNQQKIQMIATLISDPELLILDEPLSGLDPVNTDLFKDIIHEQINKGKYLIMSDHQMSTIEEFCTDLTILDHSKTILSGNLNTIKKSYGRVHLFLKTESDITSYIHDAGISILSELAGEYHLKVTGEAQANALLGTLIQAGITIVTFNLREPSLHEIFVSKVGEAHEE</sequence>
<dbReference type="PROSITE" id="PS00211">
    <property type="entry name" value="ABC_TRANSPORTER_1"/>
    <property type="match status" value="1"/>
</dbReference>
<dbReference type="PROSITE" id="PS50893">
    <property type="entry name" value="ABC_TRANSPORTER_2"/>
    <property type="match status" value="1"/>
</dbReference>
<dbReference type="GO" id="GO:0016887">
    <property type="term" value="F:ATP hydrolysis activity"/>
    <property type="evidence" value="ECO:0007669"/>
    <property type="project" value="InterPro"/>
</dbReference>
<proteinExistence type="predicted"/>
<keyword evidence="1" id="KW-0813">Transport</keyword>